<reference evidence="16" key="3">
    <citation type="journal article" date="2014" name="Nature">
        <title>Elephant shark genome provides unique insights into gnathostome evolution.</title>
        <authorList>
            <consortium name="International Elephant Shark Genome Sequencing Consortium"/>
            <person name="Venkatesh B."/>
            <person name="Lee A.P."/>
            <person name="Ravi V."/>
            <person name="Maurya A.K."/>
            <person name="Lian M.M."/>
            <person name="Swann J.B."/>
            <person name="Ohta Y."/>
            <person name="Flajnik M.F."/>
            <person name="Sutoh Y."/>
            <person name="Kasahara M."/>
            <person name="Hoon S."/>
            <person name="Gangu V."/>
            <person name="Roy S.W."/>
            <person name="Irimia M."/>
            <person name="Korzh V."/>
            <person name="Kondrychyn I."/>
            <person name="Lim Z.W."/>
            <person name="Tay B.H."/>
            <person name="Tohari S."/>
            <person name="Kong K.W."/>
            <person name="Ho S."/>
            <person name="Lorente-Galdos B."/>
            <person name="Quilez J."/>
            <person name="Marques-Bonet T."/>
            <person name="Raney B.J."/>
            <person name="Ingham P.W."/>
            <person name="Tay A."/>
            <person name="Hillier L.W."/>
            <person name="Minx P."/>
            <person name="Boehm T."/>
            <person name="Wilson R.K."/>
            <person name="Brenner S."/>
            <person name="Warren W.C."/>
        </authorList>
    </citation>
    <scope>NUCLEOTIDE SEQUENCE [LARGE SCALE GENOMIC DNA]</scope>
</reference>
<comment type="catalytic activity">
    <reaction evidence="9 12">
        <text>cytidine(4) in tRNA(Pro) + S-adenosyl-L-methionine = 2'-O-methylcytidine(4) in tRNA(Pro) + S-adenosyl-L-homocysteine + H(+)</text>
        <dbReference type="Rhea" id="RHEA:32767"/>
        <dbReference type="Rhea" id="RHEA-COMP:10397"/>
        <dbReference type="Rhea" id="RHEA-COMP:10398"/>
        <dbReference type="ChEBI" id="CHEBI:15378"/>
        <dbReference type="ChEBI" id="CHEBI:57856"/>
        <dbReference type="ChEBI" id="CHEBI:59789"/>
        <dbReference type="ChEBI" id="CHEBI:74495"/>
        <dbReference type="ChEBI" id="CHEBI:82748"/>
        <dbReference type="EC" id="2.1.1.225"/>
    </reaction>
</comment>
<evidence type="ECO:0000256" key="2">
    <source>
        <dbReference type="ARBA" id="ARBA00022603"/>
    </source>
</evidence>
<dbReference type="InterPro" id="IPR022776">
    <property type="entry name" value="TRM13/UPF0224_CHHC_Znf_dom"/>
</dbReference>
<dbReference type="EC" id="2.1.1.225" evidence="12"/>
<reference evidence="15" key="5">
    <citation type="submission" date="2025-09" db="UniProtKB">
        <authorList>
            <consortium name="Ensembl"/>
        </authorList>
    </citation>
    <scope>IDENTIFICATION</scope>
</reference>
<reference evidence="15" key="4">
    <citation type="submission" date="2025-08" db="UniProtKB">
        <authorList>
            <consortium name="Ensembl"/>
        </authorList>
    </citation>
    <scope>IDENTIFICATION</scope>
</reference>
<dbReference type="OMA" id="HRCSWRS"/>
<evidence type="ECO:0000256" key="7">
    <source>
        <dbReference type="ARBA" id="ARBA00022771"/>
    </source>
</evidence>
<evidence type="ECO:0000256" key="10">
    <source>
        <dbReference type="ARBA" id="ARBA00048635"/>
    </source>
</evidence>
<evidence type="ECO:0000256" key="3">
    <source>
        <dbReference type="ARBA" id="ARBA00022679"/>
    </source>
</evidence>
<keyword evidence="4 12" id="KW-0949">S-adenosyl-L-methionine</keyword>
<keyword evidence="6 12" id="KW-0479">Metal-binding</keyword>
<dbReference type="OrthoDB" id="258806at2759"/>
<feature type="region of interest" description="Disordered" evidence="13">
    <location>
        <begin position="294"/>
        <end position="322"/>
    </location>
</feature>
<reference evidence="16" key="2">
    <citation type="journal article" date="2007" name="PLoS Biol.">
        <title>Survey sequencing and comparative analysis of the elephant shark (Callorhinchus milii) genome.</title>
        <authorList>
            <person name="Venkatesh B."/>
            <person name="Kirkness E.F."/>
            <person name="Loh Y.H."/>
            <person name="Halpern A.L."/>
            <person name="Lee A.P."/>
            <person name="Johnson J."/>
            <person name="Dandona N."/>
            <person name="Viswanathan L.D."/>
            <person name="Tay A."/>
            <person name="Venter J.C."/>
            <person name="Strausberg R.L."/>
            <person name="Brenner S."/>
        </authorList>
    </citation>
    <scope>NUCLEOTIDE SEQUENCE [LARGE SCALE GENOMIC DNA]</scope>
</reference>
<evidence type="ECO:0000313" key="16">
    <source>
        <dbReference type="Proteomes" id="UP000314986"/>
    </source>
</evidence>
<evidence type="ECO:0000256" key="9">
    <source>
        <dbReference type="ARBA" id="ARBA00048165"/>
    </source>
</evidence>
<reference evidence="16" key="1">
    <citation type="journal article" date="2006" name="Science">
        <title>Ancient noncoding elements conserved in the human genome.</title>
        <authorList>
            <person name="Venkatesh B."/>
            <person name="Kirkness E.F."/>
            <person name="Loh Y.H."/>
            <person name="Halpern A.L."/>
            <person name="Lee A.P."/>
            <person name="Johnson J."/>
            <person name="Dandona N."/>
            <person name="Viswanathan L.D."/>
            <person name="Tay A."/>
            <person name="Venter J.C."/>
            <person name="Strausberg R.L."/>
            <person name="Brenner S."/>
        </authorList>
    </citation>
    <scope>NUCLEOTIDE SEQUENCE [LARGE SCALE GENOMIC DNA]</scope>
</reference>
<keyword evidence="2 12" id="KW-0489">Methyltransferase</keyword>
<dbReference type="GeneTree" id="ENSGT00390000003182"/>
<dbReference type="InterPro" id="IPR039044">
    <property type="entry name" value="Trm13"/>
</dbReference>
<dbReference type="RefSeq" id="XP_042191147.1">
    <property type="nucleotide sequence ID" value="XM_042335213.1"/>
</dbReference>
<accession>A0A4W3GH89</accession>
<dbReference type="AlphaFoldDB" id="A0A4W3GH89"/>
<evidence type="ECO:0000256" key="5">
    <source>
        <dbReference type="ARBA" id="ARBA00022694"/>
    </source>
</evidence>
<dbReference type="GO" id="GO:0030488">
    <property type="term" value="P:tRNA methylation"/>
    <property type="evidence" value="ECO:0007669"/>
    <property type="project" value="InterPro"/>
</dbReference>
<proteinExistence type="inferred from homology"/>
<evidence type="ECO:0000313" key="15">
    <source>
        <dbReference type="Ensembl" id="ENSCMIP00000002357.1"/>
    </source>
</evidence>
<dbReference type="GO" id="GO:0008270">
    <property type="term" value="F:zinc ion binding"/>
    <property type="evidence" value="ECO:0007669"/>
    <property type="project" value="UniProtKB-KW"/>
</dbReference>
<dbReference type="GeneID" id="103184743"/>
<comment type="function">
    <text evidence="12">tRNA methylase which 2'-O-methylates cytidine(4) in tRNA(Pro) and tRNA(Gly)(GCC), and adenosine(4) in tRNA(His).</text>
</comment>
<dbReference type="Pfam" id="PF05206">
    <property type="entry name" value="TRM13"/>
    <property type="match status" value="1"/>
</dbReference>
<dbReference type="InterPro" id="IPR007871">
    <property type="entry name" value="Methyltransferase_TRM13"/>
</dbReference>
<keyword evidence="16" id="KW-1185">Reference proteome</keyword>
<evidence type="ECO:0000256" key="13">
    <source>
        <dbReference type="SAM" id="MobiDB-lite"/>
    </source>
</evidence>
<feature type="region of interest" description="Disordered" evidence="13">
    <location>
        <begin position="80"/>
        <end position="105"/>
    </location>
</feature>
<evidence type="ECO:0000256" key="6">
    <source>
        <dbReference type="ARBA" id="ARBA00022723"/>
    </source>
</evidence>
<comment type="catalytic activity">
    <reaction evidence="11 12">
        <text>adenosine(4) in tRNA(His) + S-adenosyl-L-methionine = 2'-O-methyladenosine(4) in tRNA(His) + S-adenosyl-L-homocysteine + H(+)</text>
        <dbReference type="Rhea" id="RHEA:43196"/>
        <dbReference type="Rhea" id="RHEA-COMP:10401"/>
        <dbReference type="Rhea" id="RHEA-COMP:10402"/>
        <dbReference type="ChEBI" id="CHEBI:15378"/>
        <dbReference type="ChEBI" id="CHEBI:57856"/>
        <dbReference type="ChEBI" id="CHEBI:59789"/>
        <dbReference type="ChEBI" id="CHEBI:74411"/>
        <dbReference type="ChEBI" id="CHEBI:74477"/>
        <dbReference type="EC" id="2.1.1.225"/>
    </reaction>
</comment>
<comment type="similarity">
    <text evidence="1 12">Belongs to the methyltransferase TRM13 family.</text>
</comment>
<dbReference type="PANTHER" id="PTHR12998">
    <property type="entry name" value="TRNA:M(4)X MODIFICATION ENZYME TRM13 HOMOLOG"/>
    <property type="match status" value="1"/>
</dbReference>
<evidence type="ECO:0000256" key="1">
    <source>
        <dbReference type="ARBA" id="ARBA00005265"/>
    </source>
</evidence>
<comment type="catalytic activity">
    <reaction evidence="10 12">
        <text>cytidine(4) in tRNA(Gly)(GCC) + S-adenosyl-L-methionine = 2'-O-methylcytidine(4) in tRNA(Gly)(GCC) + S-adenosyl-L-homocysteine + H(+)</text>
        <dbReference type="Rhea" id="RHEA:43192"/>
        <dbReference type="Rhea" id="RHEA-COMP:10399"/>
        <dbReference type="Rhea" id="RHEA-COMP:10400"/>
        <dbReference type="ChEBI" id="CHEBI:15378"/>
        <dbReference type="ChEBI" id="CHEBI:57856"/>
        <dbReference type="ChEBI" id="CHEBI:59789"/>
        <dbReference type="ChEBI" id="CHEBI:74495"/>
        <dbReference type="ChEBI" id="CHEBI:82748"/>
        <dbReference type="EC" id="2.1.1.225"/>
    </reaction>
</comment>
<feature type="domain" description="CHHC U11-48K-type" evidence="14">
    <location>
        <begin position="53"/>
        <end position="80"/>
    </location>
</feature>
<dbReference type="InterPro" id="IPR021721">
    <property type="entry name" value="Znf_CCCH-type_TRM13"/>
</dbReference>
<evidence type="ECO:0000259" key="14">
    <source>
        <dbReference type="PROSITE" id="PS51800"/>
    </source>
</evidence>
<feature type="compositionally biased region" description="Basic and acidic residues" evidence="13">
    <location>
        <begin position="294"/>
        <end position="306"/>
    </location>
</feature>
<protein>
    <recommendedName>
        <fullName evidence="12">tRNA:m(4)X modification enzyme TRM13</fullName>
        <ecNumber evidence="12">2.1.1.225</ecNumber>
    </recommendedName>
</protein>
<dbReference type="Pfam" id="PF11722">
    <property type="entry name" value="zf-TRM13_CCCH"/>
    <property type="match status" value="1"/>
</dbReference>
<dbReference type="Pfam" id="PF05253">
    <property type="entry name" value="zf-U11-48K"/>
    <property type="match status" value="1"/>
</dbReference>
<keyword evidence="7 12" id="KW-0863">Zinc-finger</keyword>
<gene>
    <name evidence="15" type="primary">trmt13</name>
</gene>
<keyword evidence="8 12" id="KW-0862">Zinc</keyword>
<keyword evidence="5 12" id="KW-0819">tRNA processing</keyword>
<evidence type="ECO:0000256" key="11">
    <source>
        <dbReference type="ARBA" id="ARBA00049393"/>
    </source>
</evidence>
<dbReference type="PANTHER" id="PTHR12998:SF0">
    <property type="entry name" value="TRNA:M(4)X MODIFICATION ENZYME TRM13 HOMOLOG"/>
    <property type="match status" value="1"/>
</dbReference>
<dbReference type="Ensembl" id="ENSCMIT00000002441.1">
    <property type="protein sequence ID" value="ENSCMIP00000002357.1"/>
    <property type="gene ID" value="ENSCMIG00000001382.1"/>
</dbReference>
<organism evidence="15 16">
    <name type="scientific">Callorhinchus milii</name>
    <name type="common">Ghost shark</name>
    <dbReference type="NCBI Taxonomy" id="7868"/>
    <lineage>
        <taxon>Eukaryota</taxon>
        <taxon>Metazoa</taxon>
        <taxon>Chordata</taxon>
        <taxon>Craniata</taxon>
        <taxon>Vertebrata</taxon>
        <taxon>Chondrichthyes</taxon>
        <taxon>Holocephali</taxon>
        <taxon>Chimaeriformes</taxon>
        <taxon>Callorhinchidae</taxon>
        <taxon>Callorhinchus</taxon>
    </lineage>
</organism>
<evidence type="ECO:0000256" key="12">
    <source>
        <dbReference type="RuleBase" id="RU367103"/>
    </source>
</evidence>
<evidence type="ECO:0000256" key="8">
    <source>
        <dbReference type="ARBA" id="ARBA00022833"/>
    </source>
</evidence>
<evidence type="ECO:0000256" key="4">
    <source>
        <dbReference type="ARBA" id="ARBA00022691"/>
    </source>
</evidence>
<dbReference type="STRING" id="7868.ENSCMIP00000002357"/>
<keyword evidence="3 12" id="KW-0808">Transferase</keyword>
<dbReference type="InParanoid" id="A0A4W3GH89"/>
<name>A0A4W3GH89_CALMI</name>
<dbReference type="GO" id="GO:0106050">
    <property type="term" value="F:tRNA 2'-O-methyltransferase activity"/>
    <property type="evidence" value="ECO:0007669"/>
    <property type="project" value="UniProtKB-UniRule"/>
</dbReference>
<dbReference type="CTD" id="54482"/>
<dbReference type="PROSITE" id="PS51800">
    <property type="entry name" value="ZF_CHHC_U11_48K"/>
    <property type="match status" value="1"/>
</dbReference>
<dbReference type="Proteomes" id="UP000314986">
    <property type="component" value="Unassembled WGS sequence"/>
</dbReference>
<sequence length="464" mass="52120">MAGEAAADGVRAPLSGRCSYFVVKKRRYCRMVTARGHRLCGEHRTESENQGKRIRCPLDPKHTVDEDKLEKHLKKCNSREKPKPVYYRHNVNGGPEDAEENSKQQVPLCDLSKEEIEIMITKLRKATSEYLLLSAGLNSTITDRTLTHTALREALDDPKNGDSASKHLKQQASLVGNLERLGLLGSNRCFVEFGAGRGKLSHWVARALQGVPNVHFLLVERASTRFKVDGKHQNQGSMFGRLQIDIQHLSLDKVPLLTSETLPVVGIGKHLCGAATDLSLRCLVERYRVKEDNDTEPATKRLKADPTETQQQQRDPDKEVNSSPTLGIAVALCCHHKCEWKHYVGKEFFSSQGLDREDFQIFQRMSSWATCEKSCSLSRAASAEPPQEHGWGESSQCAAEVLEMLTVRERESLGLLCKRLIDHGRIEYLQQRGFMATLQYYTSPCISPENVLLTAVPPQSKENF</sequence>